<evidence type="ECO:0000313" key="1">
    <source>
        <dbReference type="EMBL" id="KAF5203271.1"/>
    </source>
</evidence>
<dbReference type="EMBL" id="JABWDY010007025">
    <property type="protein sequence ID" value="KAF5203271.1"/>
    <property type="molecule type" value="Genomic_DNA"/>
</dbReference>
<proteinExistence type="predicted"/>
<organism evidence="1 2">
    <name type="scientific">Thalictrum thalictroides</name>
    <name type="common">Rue-anemone</name>
    <name type="synonym">Anemone thalictroides</name>
    <dbReference type="NCBI Taxonomy" id="46969"/>
    <lineage>
        <taxon>Eukaryota</taxon>
        <taxon>Viridiplantae</taxon>
        <taxon>Streptophyta</taxon>
        <taxon>Embryophyta</taxon>
        <taxon>Tracheophyta</taxon>
        <taxon>Spermatophyta</taxon>
        <taxon>Magnoliopsida</taxon>
        <taxon>Ranunculales</taxon>
        <taxon>Ranunculaceae</taxon>
        <taxon>Thalictroideae</taxon>
        <taxon>Thalictrum</taxon>
    </lineage>
</organism>
<reference evidence="1 2" key="1">
    <citation type="submission" date="2020-06" db="EMBL/GenBank/DDBJ databases">
        <title>Transcriptomic and genomic resources for Thalictrum thalictroides and T. hernandezii: Facilitating candidate gene discovery in an emerging model plant lineage.</title>
        <authorList>
            <person name="Arias T."/>
            <person name="Riano-Pachon D.M."/>
            <person name="Di Stilio V.S."/>
        </authorList>
    </citation>
    <scope>NUCLEOTIDE SEQUENCE [LARGE SCALE GENOMIC DNA]</scope>
    <source>
        <strain evidence="2">cv. WT478/WT964</strain>
        <tissue evidence="1">Leaves</tissue>
    </source>
</reference>
<accession>A0A7J6X0M3</accession>
<keyword evidence="2" id="KW-1185">Reference proteome</keyword>
<protein>
    <submittedName>
        <fullName evidence="1">Uncharacterized protein</fullName>
    </submittedName>
</protein>
<dbReference type="Proteomes" id="UP000554482">
    <property type="component" value="Unassembled WGS sequence"/>
</dbReference>
<sequence>MTSNTASSTPGETRFTNEIDIKYSKTTLLSASNFIWQTFGQTSLVDRKDVQLVSMVVDDMDGVAYASNNKIHVSVRYIASLGFGLDK</sequence>
<evidence type="ECO:0000313" key="2">
    <source>
        <dbReference type="Proteomes" id="UP000554482"/>
    </source>
</evidence>
<dbReference type="Pfam" id="PF04450">
    <property type="entry name" value="BSP"/>
    <property type="match status" value="1"/>
</dbReference>
<name>A0A7J6X0M3_THATH</name>
<dbReference type="PANTHER" id="PTHR33321">
    <property type="match status" value="1"/>
</dbReference>
<dbReference type="InterPro" id="IPR007541">
    <property type="entry name" value="Uncharacterised_BSP"/>
</dbReference>
<gene>
    <name evidence="1" type="ORF">FRX31_007141</name>
</gene>
<dbReference type="AlphaFoldDB" id="A0A7J6X0M3"/>
<comment type="caution">
    <text evidence="1">The sequence shown here is derived from an EMBL/GenBank/DDBJ whole genome shotgun (WGS) entry which is preliminary data.</text>
</comment>
<dbReference type="OrthoDB" id="1929793at2759"/>
<dbReference type="PANTHER" id="PTHR33321:SF12">
    <property type="entry name" value="PLANT BASIC SECRETORY PROTEIN (BSP) FAMILY PROTEIN"/>
    <property type="match status" value="1"/>
</dbReference>